<evidence type="ECO:0000313" key="1">
    <source>
        <dbReference type="EMBL" id="SFV20958.1"/>
    </source>
</evidence>
<dbReference type="InterPro" id="IPR005583">
    <property type="entry name" value="YaaA"/>
</dbReference>
<dbReference type="Proteomes" id="UP000198881">
    <property type="component" value="Unassembled WGS sequence"/>
</dbReference>
<dbReference type="OrthoDB" id="3210767at2"/>
<dbReference type="GO" id="GO:0005829">
    <property type="term" value="C:cytosol"/>
    <property type="evidence" value="ECO:0007669"/>
    <property type="project" value="TreeGrafter"/>
</dbReference>
<dbReference type="AlphaFoldDB" id="A0A1I7MGC3"/>
<name>A0A1I7MGC3_9MICC</name>
<dbReference type="PANTHER" id="PTHR30283">
    <property type="entry name" value="PEROXIDE STRESS RESPONSE PROTEIN YAAA"/>
    <property type="match status" value="1"/>
</dbReference>
<gene>
    <name evidence="1" type="ORF">SAMN04487966_102108</name>
</gene>
<evidence type="ECO:0008006" key="3">
    <source>
        <dbReference type="Google" id="ProtNLM"/>
    </source>
</evidence>
<dbReference type="EMBL" id="FPCG01000002">
    <property type="protein sequence ID" value="SFV20958.1"/>
    <property type="molecule type" value="Genomic_DNA"/>
</dbReference>
<protein>
    <recommendedName>
        <fullName evidence="3">Peroxide stress protein YaaA</fullName>
    </recommendedName>
</protein>
<dbReference type="GO" id="GO:0033194">
    <property type="term" value="P:response to hydroperoxide"/>
    <property type="evidence" value="ECO:0007669"/>
    <property type="project" value="TreeGrafter"/>
</dbReference>
<dbReference type="Pfam" id="PF03883">
    <property type="entry name" value="H2O2_YaaD"/>
    <property type="match status" value="1"/>
</dbReference>
<dbReference type="RefSeq" id="WP_091694309.1">
    <property type="nucleotide sequence ID" value="NZ_FPCG01000002.1"/>
</dbReference>
<accession>A0A1I7MGC3</accession>
<reference evidence="1 2" key="1">
    <citation type="submission" date="2016-10" db="EMBL/GenBank/DDBJ databases">
        <authorList>
            <person name="de Groot N.N."/>
        </authorList>
    </citation>
    <scope>NUCLEOTIDE SEQUENCE [LARGE SCALE GENOMIC DNA]</scope>
    <source>
        <strain evidence="1 2">CGMCC 1.7054</strain>
    </source>
</reference>
<dbReference type="STRING" id="574650.SAMN04487966_102108"/>
<keyword evidence="2" id="KW-1185">Reference proteome</keyword>
<sequence>MLILLPPSEGKTSPRSGAPLDLDTLIFPTLAGERRTVLGALTTASALPDALSVLGVGASLEDEVRANVDLLEAHAAPGHQVYSGVLFDALDYSSLSDGARTRARKDALVFSGLFGATALGDRIPAYRLPITAKLPGLGGLAAWWKPRIGPELDGLAEHTGVVVDCRSGGYAALWKAPAETAVTVDVFQIREGRRTVVSHFAKHTRGLVARILLEAGGRTVRSPQSAAEAVAQAGDGAHAVGHQWEVDLVAAHGKTSAKLEVTLPES</sequence>
<dbReference type="PANTHER" id="PTHR30283:SF4">
    <property type="entry name" value="PEROXIDE STRESS RESISTANCE PROTEIN YAAA"/>
    <property type="match status" value="1"/>
</dbReference>
<organism evidence="1 2">
    <name type="scientific">Micrococcus terreus</name>
    <dbReference type="NCBI Taxonomy" id="574650"/>
    <lineage>
        <taxon>Bacteria</taxon>
        <taxon>Bacillati</taxon>
        <taxon>Actinomycetota</taxon>
        <taxon>Actinomycetes</taxon>
        <taxon>Micrococcales</taxon>
        <taxon>Micrococcaceae</taxon>
        <taxon>Micrococcus</taxon>
    </lineage>
</organism>
<evidence type="ECO:0000313" key="2">
    <source>
        <dbReference type="Proteomes" id="UP000198881"/>
    </source>
</evidence>
<proteinExistence type="predicted"/>